<gene>
    <name evidence="2" type="ORF">O181_126717</name>
</gene>
<evidence type="ECO:0000259" key="1">
    <source>
        <dbReference type="Pfam" id="PF07727"/>
    </source>
</evidence>
<dbReference type="AlphaFoldDB" id="A0A9Q3Q8R6"/>
<dbReference type="Proteomes" id="UP000765509">
    <property type="component" value="Unassembled WGS sequence"/>
</dbReference>
<dbReference type="InterPro" id="IPR013103">
    <property type="entry name" value="RVT_2"/>
</dbReference>
<dbReference type="EMBL" id="AVOT02125612">
    <property type="protein sequence ID" value="MBW0587002.1"/>
    <property type="molecule type" value="Genomic_DNA"/>
</dbReference>
<name>A0A9Q3Q8R6_9BASI</name>
<dbReference type="SUPFAM" id="SSF56672">
    <property type="entry name" value="DNA/RNA polymerases"/>
    <property type="match status" value="1"/>
</dbReference>
<accession>A0A9Q3Q8R6</accession>
<feature type="domain" description="Reverse transcriptase Ty1/copia-type" evidence="1">
    <location>
        <begin position="163"/>
        <end position="370"/>
    </location>
</feature>
<reference evidence="2" key="1">
    <citation type="submission" date="2021-03" db="EMBL/GenBank/DDBJ databases">
        <title>Draft genome sequence of rust myrtle Austropuccinia psidii MF-1, a brazilian biotype.</title>
        <authorList>
            <person name="Quecine M.C."/>
            <person name="Pachon D.M.R."/>
            <person name="Bonatelli M.L."/>
            <person name="Correr F.H."/>
            <person name="Franceschini L.M."/>
            <person name="Leite T.F."/>
            <person name="Margarido G.R.A."/>
            <person name="Almeida C.A."/>
            <person name="Ferrarezi J.A."/>
            <person name="Labate C.A."/>
        </authorList>
    </citation>
    <scope>NUCLEOTIDE SEQUENCE</scope>
    <source>
        <strain evidence="2">MF-1</strain>
    </source>
</reference>
<comment type="caution">
    <text evidence="2">The sequence shown here is derived from an EMBL/GenBank/DDBJ whole genome shotgun (WGS) entry which is preliminary data.</text>
</comment>
<dbReference type="OrthoDB" id="3054497at2759"/>
<dbReference type="Pfam" id="PF07727">
    <property type="entry name" value="RVT_2"/>
    <property type="match status" value="1"/>
</dbReference>
<dbReference type="InterPro" id="IPR043502">
    <property type="entry name" value="DNA/RNA_pol_sf"/>
</dbReference>
<evidence type="ECO:0000313" key="3">
    <source>
        <dbReference type="Proteomes" id="UP000765509"/>
    </source>
</evidence>
<evidence type="ECO:0000313" key="2">
    <source>
        <dbReference type="EMBL" id="MBW0587002.1"/>
    </source>
</evidence>
<proteinExistence type="predicted"/>
<sequence length="375" mass="42391">MLENWRIVKSHDVVFNEQVFPGPPTKESVHEDPIHYDNNESLIDITDNEHISQTHSLHNNDGSACINNTNNNLPTSIPLAKPGWDYKLTSNQAPKHVSAEINVSNILSSKRQAHTAIHSIDSSSKNPTLWEEAMSLPDKPLWIGELKNKLNNLTSRGVIIETTLPRGSKPVGNSVQFKRKFDSNGKLIKNKIRICAQGFSQKYGIDYNDTFSPTGKFSSLRCLLAIAAHRSLEINHLDAVAAFLNPTLKEEIYMKIPNFLAMHSPGKVWHLRKPLYGLKQSSQYWHLELENLLKMIGLLPSKADPCLFICNNAEWECYVHIHVDDMTVASNKIQRFKSLIMSKFKMEDLGPANFVLGIKLIQDKTARKIFLSQTS</sequence>
<protein>
    <recommendedName>
        <fullName evidence="1">Reverse transcriptase Ty1/copia-type domain-containing protein</fullName>
    </recommendedName>
</protein>
<keyword evidence="3" id="KW-1185">Reference proteome</keyword>
<organism evidence="2 3">
    <name type="scientific">Austropuccinia psidii MF-1</name>
    <dbReference type="NCBI Taxonomy" id="1389203"/>
    <lineage>
        <taxon>Eukaryota</taxon>
        <taxon>Fungi</taxon>
        <taxon>Dikarya</taxon>
        <taxon>Basidiomycota</taxon>
        <taxon>Pucciniomycotina</taxon>
        <taxon>Pucciniomycetes</taxon>
        <taxon>Pucciniales</taxon>
        <taxon>Sphaerophragmiaceae</taxon>
        <taxon>Austropuccinia</taxon>
    </lineage>
</organism>